<evidence type="ECO:0000256" key="6">
    <source>
        <dbReference type="ARBA" id="ARBA00022840"/>
    </source>
</evidence>
<evidence type="ECO:0000256" key="3">
    <source>
        <dbReference type="ARBA" id="ARBA00022679"/>
    </source>
</evidence>
<dbReference type="PANTHER" id="PTHR44329">
    <property type="entry name" value="SERINE/THREONINE-PROTEIN KINASE TNNI3K-RELATED"/>
    <property type="match status" value="1"/>
</dbReference>
<dbReference type="EnsemblMetazoa" id="CLYHEMT015014.1">
    <property type="protein sequence ID" value="CLYHEMP015014.1"/>
    <property type="gene ID" value="CLYHEMG015014"/>
</dbReference>
<evidence type="ECO:0000313" key="12">
    <source>
        <dbReference type="Proteomes" id="UP000594262"/>
    </source>
</evidence>
<dbReference type="Gene3D" id="1.10.510.10">
    <property type="entry name" value="Transferase(Phosphotransferase) domain 1"/>
    <property type="match status" value="1"/>
</dbReference>
<dbReference type="Pfam" id="PF00856">
    <property type="entry name" value="SET"/>
    <property type="match status" value="1"/>
</dbReference>
<dbReference type="GO" id="GO:0004674">
    <property type="term" value="F:protein serine/threonine kinase activity"/>
    <property type="evidence" value="ECO:0007669"/>
    <property type="project" value="UniProtKB-KW"/>
</dbReference>
<feature type="domain" description="SET" evidence="10">
    <location>
        <begin position="278"/>
        <end position="407"/>
    </location>
</feature>
<evidence type="ECO:0000256" key="7">
    <source>
        <dbReference type="ARBA" id="ARBA00047899"/>
    </source>
</evidence>
<dbReference type="Gene3D" id="3.30.200.20">
    <property type="entry name" value="Phosphorylase Kinase, domain 1"/>
    <property type="match status" value="1"/>
</dbReference>
<evidence type="ECO:0000259" key="9">
    <source>
        <dbReference type="PROSITE" id="PS50011"/>
    </source>
</evidence>
<dbReference type="AlphaFoldDB" id="A0A7M5WYP1"/>
<reference evidence="11" key="1">
    <citation type="submission" date="2021-01" db="UniProtKB">
        <authorList>
            <consortium name="EnsemblMetazoa"/>
        </authorList>
    </citation>
    <scope>IDENTIFICATION</scope>
</reference>
<dbReference type="InterPro" id="IPR046341">
    <property type="entry name" value="SET_dom_sf"/>
</dbReference>
<evidence type="ECO:0000256" key="8">
    <source>
        <dbReference type="ARBA" id="ARBA00048679"/>
    </source>
</evidence>
<evidence type="ECO:0000313" key="11">
    <source>
        <dbReference type="EnsemblMetazoa" id="CLYHEMP015014.1"/>
    </source>
</evidence>
<protein>
    <recommendedName>
        <fullName evidence="1">non-specific serine/threonine protein kinase</fullName>
        <ecNumber evidence="1">2.7.11.1</ecNumber>
    </recommendedName>
</protein>
<dbReference type="Pfam" id="PF00069">
    <property type="entry name" value="Pkinase"/>
    <property type="match status" value="1"/>
</dbReference>
<organism evidence="11 12">
    <name type="scientific">Clytia hemisphaerica</name>
    <dbReference type="NCBI Taxonomy" id="252671"/>
    <lineage>
        <taxon>Eukaryota</taxon>
        <taxon>Metazoa</taxon>
        <taxon>Cnidaria</taxon>
        <taxon>Hydrozoa</taxon>
        <taxon>Hydroidolina</taxon>
        <taxon>Leptothecata</taxon>
        <taxon>Obeliida</taxon>
        <taxon>Clytiidae</taxon>
        <taxon>Clytia</taxon>
    </lineage>
</organism>
<keyword evidence="3" id="KW-0808">Transferase</keyword>
<evidence type="ECO:0000256" key="1">
    <source>
        <dbReference type="ARBA" id="ARBA00012513"/>
    </source>
</evidence>
<evidence type="ECO:0000259" key="10">
    <source>
        <dbReference type="PROSITE" id="PS50280"/>
    </source>
</evidence>
<comment type="catalytic activity">
    <reaction evidence="7">
        <text>L-threonyl-[protein] + ATP = O-phospho-L-threonyl-[protein] + ADP + H(+)</text>
        <dbReference type="Rhea" id="RHEA:46608"/>
        <dbReference type="Rhea" id="RHEA-COMP:11060"/>
        <dbReference type="Rhea" id="RHEA-COMP:11605"/>
        <dbReference type="ChEBI" id="CHEBI:15378"/>
        <dbReference type="ChEBI" id="CHEBI:30013"/>
        <dbReference type="ChEBI" id="CHEBI:30616"/>
        <dbReference type="ChEBI" id="CHEBI:61977"/>
        <dbReference type="ChEBI" id="CHEBI:456216"/>
        <dbReference type="EC" id="2.7.11.1"/>
    </reaction>
</comment>
<dbReference type="SMART" id="SM00220">
    <property type="entry name" value="S_TKc"/>
    <property type="match status" value="1"/>
</dbReference>
<dbReference type="GO" id="GO:0005524">
    <property type="term" value="F:ATP binding"/>
    <property type="evidence" value="ECO:0007669"/>
    <property type="project" value="UniProtKB-KW"/>
</dbReference>
<dbReference type="Gene3D" id="2.170.270.10">
    <property type="entry name" value="SET domain"/>
    <property type="match status" value="1"/>
</dbReference>
<dbReference type="InterPro" id="IPR051681">
    <property type="entry name" value="Ser/Thr_Kinases-Pseudokinases"/>
</dbReference>
<dbReference type="SUPFAM" id="SSF82199">
    <property type="entry name" value="SET domain"/>
    <property type="match status" value="1"/>
</dbReference>
<keyword evidence="6" id="KW-0067">ATP-binding</keyword>
<keyword evidence="5" id="KW-0418">Kinase</keyword>
<dbReference type="PROSITE" id="PS50011">
    <property type="entry name" value="PROTEIN_KINASE_DOM"/>
    <property type="match status" value="1"/>
</dbReference>
<keyword evidence="12" id="KW-1185">Reference proteome</keyword>
<evidence type="ECO:0000256" key="2">
    <source>
        <dbReference type="ARBA" id="ARBA00022527"/>
    </source>
</evidence>
<dbReference type="SUPFAM" id="SSF56112">
    <property type="entry name" value="Protein kinase-like (PK-like)"/>
    <property type="match status" value="1"/>
</dbReference>
<proteinExistence type="predicted"/>
<dbReference type="InterPro" id="IPR001214">
    <property type="entry name" value="SET_dom"/>
</dbReference>
<dbReference type="OrthoDB" id="16287at2759"/>
<sequence length="454" mass="52211">KATAVKLFKNQVIKRKISQIAKKLRQLEHPNLVRFIGFSSKPSALVFEFCQVSIDGNEFNNLAQLVNYKNEIQAFCLNERLDFMRQISEGISYLHNKQIIHRDIKPNNFLVQQSDTGVVVKVSDFDDVVVLKTAITCSTTNWQAGMTLAYTAPEICSGASAHTSFETDIYSLAVCCFQILFNKPFIWEGVLPFMNDSLLINALAENKRPDFGMIEQLYVADMKKIKELIVGCWSTDPSVRPKISEVVDALGSIFGTGSRVKKVLPKRIKVDNNAVALEWLALKKDPEYIEKLFIHDLIGYGVFAKRLITKGEFIASYEGERITCKEGENRLSKQDDNDKSYLYFVSHRKTNFCIDASKIDRLGRYINDSKTPNCAVKIVENSQNIPCVSIFAIKDIQEGMEVRYNYNDRNLFWRKQEEFQTFRNPMKKEDLPVNGKQLFTILMYLMNQWNMWNK</sequence>
<evidence type="ECO:0000256" key="4">
    <source>
        <dbReference type="ARBA" id="ARBA00022741"/>
    </source>
</evidence>
<dbReference type="Proteomes" id="UP000594262">
    <property type="component" value="Unplaced"/>
</dbReference>
<feature type="domain" description="Protein kinase" evidence="9">
    <location>
        <begin position="1"/>
        <end position="254"/>
    </location>
</feature>
<dbReference type="PROSITE" id="PS50280">
    <property type="entry name" value="SET"/>
    <property type="match status" value="1"/>
</dbReference>
<dbReference type="InterPro" id="IPR008271">
    <property type="entry name" value="Ser/Thr_kinase_AS"/>
</dbReference>
<comment type="catalytic activity">
    <reaction evidence="8">
        <text>L-seryl-[protein] + ATP = O-phospho-L-seryl-[protein] + ADP + H(+)</text>
        <dbReference type="Rhea" id="RHEA:17989"/>
        <dbReference type="Rhea" id="RHEA-COMP:9863"/>
        <dbReference type="Rhea" id="RHEA-COMP:11604"/>
        <dbReference type="ChEBI" id="CHEBI:15378"/>
        <dbReference type="ChEBI" id="CHEBI:29999"/>
        <dbReference type="ChEBI" id="CHEBI:30616"/>
        <dbReference type="ChEBI" id="CHEBI:83421"/>
        <dbReference type="ChEBI" id="CHEBI:456216"/>
        <dbReference type="EC" id="2.7.11.1"/>
    </reaction>
</comment>
<dbReference type="InterPro" id="IPR000719">
    <property type="entry name" value="Prot_kinase_dom"/>
</dbReference>
<dbReference type="InterPro" id="IPR011009">
    <property type="entry name" value="Kinase-like_dom_sf"/>
</dbReference>
<accession>A0A7M5WYP1</accession>
<keyword evidence="4" id="KW-0547">Nucleotide-binding</keyword>
<name>A0A7M5WYP1_9CNID</name>
<dbReference type="EC" id="2.7.11.1" evidence="1"/>
<dbReference type="PROSITE" id="PS00108">
    <property type="entry name" value="PROTEIN_KINASE_ST"/>
    <property type="match status" value="1"/>
</dbReference>
<keyword evidence="2" id="KW-0723">Serine/threonine-protein kinase</keyword>
<dbReference type="PANTHER" id="PTHR44329:SF285">
    <property type="entry name" value="V-MOS MOLONEY MURINE SARCOMA VIRAL ONCO HOMOLOG"/>
    <property type="match status" value="1"/>
</dbReference>
<dbReference type="SMART" id="SM00317">
    <property type="entry name" value="SET"/>
    <property type="match status" value="1"/>
</dbReference>
<evidence type="ECO:0000256" key="5">
    <source>
        <dbReference type="ARBA" id="ARBA00022777"/>
    </source>
</evidence>